<reference evidence="4" key="1">
    <citation type="journal article" date="2023" name="Commun. Biol.">
        <title>Genome analysis of Parmales, the sister group of diatoms, reveals the evolutionary specialization of diatoms from phago-mixotrophs to photoautotrophs.</title>
        <authorList>
            <person name="Ban H."/>
            <person name="Sato S."/>
            <person name="Yoshikawa S."/>
            <person name="Yamada K."/>
            <person name="Nakamura Y."/>
            <person name="Ichinomiya M."/>
            <person name="Sato N."/>
            <person name="Blanc-Mathieu R."/>
            <person name="Endo H."/>
            <person name="Kuwata A."/>
            <person name="Ogata H."/>
        </authorList>
    </citation>
    <scope>NUCLEOTIDE SEQUENCE [LARGE SCALE GENOMIC DNA]</scope>
</reference>
<evidence type="ECO:0000313" key="3">
    <source>
        <dbReference type="EMBL" id="GMI43123.1"/>
    </source>
</evidence>
<dbReference type="EMBL" id="BRYA01001449">
    <property type="protein sequence ID" value="GMI43123.1"/>
    <property type="molecule type" value="Genomic_DNA"/>
</dbReference>
<evidence type="ECO:0000256" key="1">
    <source>
        <dbReference type="SAM" id="MobiDB-lite"/>
    </source>
</evidence>
<sequence>MYPTLLSHLESQSNPQSLIIAILWLFRLSQAKPWTKDGKLKWFLMEILLKQSAILLVAYIISLLIIFPIYILDCILLDYVFLDVLVIYVFISVVCKAIKRSLAFPRGSSSTPPPFPGSRPRVQGFLDLTVDYNLEMIEDMLACFTRVGDDPKLWEGLGEYVEVVGRGAEAVESKDVHTTVNLLLVYRDVIEKNVSRLATILHDNTLDFFNHAPQLCSKENGLEWGGEVIPSDTFTIIKNLLRNLFRYISPSYPSPPPSSYDVLLFDFEFIRQANLTRMRKLSRSASVSELSIKVGEGQVDGVKITAEPSKGTAVYCNPNAGLWELQSPNPPGLPPLSSYLEVQRKGHAEGWVEFYLALGYSVAIFNYRGYGSSVFRKPNSGDGKVKRLWWFMVDWIGGGGLRPESLCDDGSAVALEMLSADSAVILHGESIGGMVAAAAAARIQESHPTSRGLLIVDRTFVNLEAVAQRMLGGWIAYAMRAFLIGWDSNVVSNYVKIKHGVDGWRKVIAQDPGDAIIHYPSGLFAGVVTGLEMGLIKEEAVDRGLGWIGVGETGEEAIREERIRRGTNDEGWIGKDAEGLSYPGVDVLGCRRVMKFATVMRGFGIRVTRMNRAFKEGKEMQMSQARVTRGLSDSESEGEDSDRECVEVELSEIGPISPRNAPTPTFPGAHHVKMNEFWHALCLLDGLAGIPLGSATKMGRESVCSWLSGVLQAGPQLIARRCIREGTGKVEDRHFSPTLLLGGRNKKGGISLVDGLKNLKHIRGTEPDTVGGIEGQDLREEDFIIEVLDYAVNRIKAEANEELKKRNDNGGAGGTNIMGDCISLYCDHNSPYGREEKGVLKEMVEEFEAASVLAASKAGKEMV</sequence>
<dbReference type="AlphaFoldDB" id="A0A9W7GFI2"/>
<gene>
    <name evidence="3" type="ORF">TrCOL_g8117</name>
</gene>
<accession>A0A9W7GFI2</accession>
<keyword evidence="2" id="KW-1133">Transmembrane helix</keyword>
<dbReference type="OrthoDB" id="206827at2759"/>
<feature type="transmembrane region" description="Helical" evidence="2">
    <location>
        <begin position="47"/>
        <end position="72"/>
    </location>
</feature>
<evidence type="ECO:0000313" key="4">
    <source>
        <dbReference type="Proteomes" id="UP001165065"/>
    </source>
</evidence>
<keyword evidence="4" id="KW-1185">Reference proteome</keyword>
<feature type="region of interest" description="Disordered" evidence="1">
    <location>
        <begin position="623"/>
        <end position="643"/>
    </location>
</feature>
<dbReference type="SUPFAM" id="SSF53474">
    <property type="entry name" value="alpha/beta-Hydrolases"/>
    <property type="match status" value="1"/>
</dbReference>
<feature type="transmembrane region" description="Helical" evidence="2">
    <location>
        <begin position="79"/>
        <end position="99"/>
    </location>
</feature>
<keyword evidence="2" id="KW-0472">Membrane</keyword>
<comment type="caution">
    <text evidence="3">The sequence shown here is derived from an EMBL/GenBank/DDBJ whole genome shotgun (WGS) entry which is preliminary data.</text>
</comment>
<dbReference type="PANTHER" id="PTHR12277">
    <property type="entry name" value="ALPHA/BETA HYDROLASE DOMAIN-CONTAINING PROTEIN"/>
    <property type="match status" value="1"/>
</dbReference>
<keyword evidence="2" id="KW-0812">Transmembrane</keyword>
<feature type="compositionally biased region" description="Acidic residues" evidence="1">
    <location>
        <begin position="634"/>
        <end position="643"/>
    </location>
</feature>
<protein>
    <submittedName>
        <fullName evidence="3">Uncharacterized protein</fullName>
    </submittedName>
</protein>
<dbReference type="InterPro" id="IPR029058">
    <property type="entry name" value="AB_hydrolase_fold"/>
</dbReference>
<dbReference type="Proteomes" id="UP001165065">
    <property type="component" value="Unassembled WGS sequence"/>
</dbReference>
<organism evidence="3 4">
    <name type="scientific">Triparma columacea</name>
    <dbReference type="NCBI Taxonomy" id="722753"/>
    <lineage>
        <taxon>Eukaryota</taxon>
        <taxon>Sar</taxon>
        <taxon>Stramenopiles</taxon>
        <taxon>Ochrophyta</taxon>
        <taxon>Bolidophyceae</taxon>
        <taxon>Parmales</taxon>
        <taxon>Triparmaceae</taxon>
        <taxon>Triparma</taxon>
    </lineage>
</organism>
<evidence type="ECO:0000256" key="2">
    <source>
        <dbReference type="SAM" id="Phobius"/>
    </source>
</evidence>
<dbReference type="Gene3D" id="3.40.50.1820">
    <property type="entry name" value="alpha/beta hydrolase"/>
    <property type="match status" value="1"/>
</dbReference>
<name>A0A9W7GFI2_9STRA</name>
<proteinExistence type="predicted"/>
<dbReference type="PANTHER" id="PTHR12277:SF81">
    <property type="entry name" value="PROTEIN ABHD13"/>
    <property type="match status" value="1"/>
</dbReference>